<dbReference type="EMBL" id="JAMZIH010000178">
    <property type="protein sequence ID" value="KAJ1679790.1"/>
    <property type="molecule type" value="Genomic_DNA"/>
</dbReference>
<feature type="non-terminal residue" evidence="1">
    <location>
        <position position="230"/>
    </location>
</feature>
<reference evidence="1" key="1">
    <citation type="submission" date="2022-06" db="EMBL/GenBank/DDBJ databases">
        <title>Phylogenomic reconstructions and comparative analyses of Kickxellomycotina fungi.</title>
        <authorList>
            <person name="Reynolds N.K."/>
            <person name="Stajich J.E."/>
            <person name="Barry K."/>
            <person name="Grigoriev I.V."/>
            <person name="Crous P."/>
            <person name="Smith M.E."/>
        </authorList>
    </citation>
    <scope>NUCLEOTIDE SEQUENCE</scope>
    <source>
        <strain evidence="1">RSA 2271</strain>
    </source>
</reference>
<comment type="caution">
    <text evidence="1">The sequence shown here is derived from an EMBL/GenBank/DDBJ whole genome shotgun (WGS) entry which is preliminary data.</text>
</comment>
<sequence length="230" mass="24290">MAGVLLLVGSFSVLCLSDDPSPGHGGPLLKKSKLVTAQHGAVAADDYRCSTIGRDVLKDGGNAVDAAIATGLCIGVIQSFSSGIGGGGFMLIRPHGAPPELIDFREEAPAAASVDMFYDNITLAQVGGLAVGIPGELRGYELAHKRHGKLPWARLVQPSIDLCRRGFTMSTILAKVVNHEREWIVSAQGFNTTFVHPDGALLTAGDTVYRHNLAVTLEVIAKDGVEPFYN</sequence>
<proteinExistence type="predicted"/>
<keyword evidence="2" id="KW-1185">Reference proteome</keyword>
<protein>
    <submittedName>
        <fullName evidence="1">Uncharacterized protein</fullName>
    </submittedName>
</protein>
<gene>
    <name evidence="1" type="ORF">EV182_001321</name>
</gene>
<organism evidence="1 2">
    <name type="scientific">Spiromyces aspiralis</name>
    <dbReference type="NCBI Taxonomy" id="68401"/>
    <lineage>
        <taxon>Eukaryota</taxon>
        <taxon>Fungi</taxon>
        <taxon>Fungi incertae sedis</taxon>
        <taxon>Zoopagomycota</taxon>
        <taxon>Kickxellomycotina</taxon>
        <taxon>Kickxellomycetes</taxon>
        <taxon>Kickxellales</taxon>
        <taxon>Kickxellaceae</taxon>
        <taxon>Spiromyces</taxon>
    </lineage>
</organism>
<dbReference type="Proteomes" id="UP001145114">
    <property type="component" value="Unassembled WGS sequence"/>
</dbReference>
<name>A0ACC1HT87_9FUNG</name>
<accession>A0ACC1HT87</accession>
<evidence type="ECO:0000313" key="1">
    <source>
        <dbReference type="EMBL" id="KAJ1679790.1"/>
    </source>
</evidence>
<evidence type="ECO:0000313" key="2">
    <source>
        <dbReference type="Proteomes" id="UP001145114"/>
    </source>
</evidence>